<feature type="transmembrane region" description="Helical" evidence="6">
    <location>
        <begin position="283"/>
        <end position="300"/>
    </location>
</feature>
<feature type="transmembrane region" description="Helical" evidence="6">
    <location>
        <begin position="51"/>
        <end position="71"/>
    </location>
</feature>
<feature type="domain" description="EamA" evidence="7">
    <location>
        <begin position="24"/>
        <end position="158"/>
    </location>
</feature>
<sequence length="310" mass="32928">MMAGLKHSSTKWFASDAKGFGCEVFALTAAVLNGTIGVLTRTAFEQGATTASVAFWKCFGAFVLVSAYCACRPEHRTRTVRLASRWPQLACLAFLGIFCLYFFETKAFSQASIPLVSFLTYAAGGATVVLAGRYLGERLTRRKIVAFAAIVAGVGVMSFSESDVNGTASGIGLALVGGCGYALFIFFSKWFRTGAGLPQLVWLFGFGSVFLLLPLIQEGFTMPDGMQWATLGALVLLPTIGGFYFTTRAVECGQASKVQIIETSDPLFATVFGFLLFGDELTYAGAVGAACIAIGLLTAVRQQTKTAARG</sequence>
<feature type="transmembrane region" description="Helical" evidence="6">
    <location>
        <begin position="144"/>
        <end position="160"/>
    </location>
</feature>
<evidence type="ECO:0000256" key="2">
    <source>
        <dbReference type="ARBA" id="ARBA00007362"/>
    </source>
</evidence>
<feature type="transmembrane region" description="Helical" evidence="6">
    <location>
        <begin position="199"/>
        <end position="216"/>
    </location>
</feature>
<feature type="transmembrane region" description="Helical" evidence="6">
    <location>
        <begin position="258"/>
        <end position="277"/>
    </location>
</feature>
<protein>
    <submittedName>
        <fullName evidence="8">Membrane protein</fullName>
    </submittedName>
</protein>
<keyword evidence="3 6" id="KW-0812">Transmembrane</keyword>
<dbReference type="InterPro" id="IPR037185">
    <property type="entry name" value="EmrE-like"/>
</dbReference>
<reference evidence="8 9" key="1">
    <citation type="submission" date="2019-08" db="EMBL/GenBank/DDBJ databases">
        <authorList>
            <person name="Peeters C."/>
        </authorList>
    </citation>
    <scope>NUCLEOTIDE SEQUENCE [LARGE SCALE GENOMIC DNA]</scope>
    <source>
        <strain evidence="8 9">LMG 20602</strain>
    </source>
</reference>
<dbReference type="PANTHER" id="PTHR32322:SF2">
    <property type="entry name" value="EAMA DOMAIN-CONTAINING PROTEIN"/>
    <property type="match status" value="1"/>
</dbReference>
<keyword evidence="5 6" id="KW-0472">Membrane</keyword>
<dbReference type="InterPro" id="IPR050638">
    <property type="entry name" value="AA-Vitamin_Transporters"/>
</dbReference>
<comment type="caution">
    <text evidence="8">The sequence shown here is derived from an EMBL/GenBank/DDBJ whole genome shotgun (WGS) entry which is preliminary data.</text>
</comment>
<evidence type="ECO:0000259" key="7">
    <source>
        <dbReference type="Pfam" id="PF00892"/>
    </source>
</evidence>
<feature type="domain" description="EamA" evidence="7">
    <location>
        <begin position="169"/>
        <end position="298"/>
    </location>
</feature>
<dbReference type="PANTHER" id="PTHR32322">
    <property type="entry name" value="INNER MEMBRANE TRANSPORTER"/>
    <property type="match status" value="1"/>
</dbReference>
<feature type="transmembrane region" description="Helical" evidence="6">
    <location>
        <begin position="83"/>
        <end position="103"/>
    </location>
</feature>
<feature type="transmembrane region" description="Helical" evidence="6">
    <location>
        <begin position="166"/>
        <end position="187"/>
    </location>
</feature>
<dbReference type="RefSeq" id="WP_246182076.1">
    <property type="nucleotide sequence ID" value="NZ_CABPRV010000003.1"/>
</dbReference>
<dbReference type="EMBL" id="CABPRV010000003">
    <property type="protein sequence ID" value="VVD88867.1"/>
    <property type="molecule type" value="Genomic_DNA"/>
</dbReference>
<accession>A0ABY6VVI1</accession>
<feature type="transmembrane region" description="Helical" evidence="6">
    <location>
        <begin position="115"/>
        <end position="132"/>
    </location>
</feature>
<dbReference type="Gene3D" id="1.10.3730.20">
    <property type="match status" value="1"/>
</dbReference>
<comment type="similarity">
    <text evidence="2">Belongs to the EamA transporter family.</text>
</comment>
<evidence type="ECO:0000256" key="1">
    <source>
        <dbReference type="ARBA" id="ARBA00004141"/>
    </source>
</evidence>
<proteinExistence type="inferred from homology"/>
<evidence type="ECO:0000256" key="3">
    <source>
        <dbReference type="ARBA" id="ARBA00022692"/>
    </source>
</evidence>
<evidence type="ECO:0000313" key="8">
    <source>
        <dbReference type="EMBL" id="VVD88867.1"/>
    </source>
</evidence>
<dbReference type="SUPFAM" id="SSF103481">
    <property type="entry name" value="Multidrug resistance efflux transporter EmrE"/>
    <property type="match status" value="2"/>
</dbReference>
<organism evidence="8 9">
    <name type="scientific">Pandoraea capi</name>
    <dbReference type="NCBI Taxonomy" id="2508286"/>
    <lineage>
        <taxon>Bacteria</taxon>
        <taxon>Pseudomonadati</taxon>
        <taxon>Pseudomonadota</taxon>
        <taxon>Betaproteobacteria</taxon>
        <taxon>Burkholderiales</taxon>
        <taxon>Burkholderiaceae</taxon>
        <taxon>Pandoraea</taxon>
    </lineage>
</organism>
<feature type="transmembrane region" description="Helical" evidence="6">
    <location>
        <begin position="228"/>
        <end position="246"/>
    </location>
</feature>
<gene>
    <name evidence="8" type="ORF">PCA20602_01516</name>
</gene>
<dbReference type="Pfam" id="PF00892">
    <property type="entry name" value="EamA"/>
    <property type="match status" value="2"/>
</dbReference>
<feature type="transmembrane region" description="Helical" evidence="6">
    <location>
        <begin position="20"/>
        <end position="39"/>
    </location>
</feature>
<evidence type="ECO:0000313" key="9">
    <source>
        <dbReference type="Proteomes" id="UP000366065"/>
    </source>
</evidence>
<comment type="subcellular location">
    <subcellularLocation>
        <location evidence="1">Membrane</location>
        <topology evidence="1">Multi-pass membrane protein</topology>
    </subcellularLocation>
</comment>
<dbReference type="Proteomes" id="UP000366065">
    <property type="component" value="Unassembled WGS sequence"/>
</dbReference>
<evidence type="ECO:0000256" key="6">
    <source>
        <dbReference type="SAM" id="Phobius"/>
    </source>
</evidence>
<dbReference type="InterPro" id="IPR000620">
    <property type="entry name" value="EamA_dom"/>
</dbReference>
<evidence type="ECO:0000256" key="4">
    <source>
        <dbReference type="ARBA" id="ARBA00022989"/>
    </source>
</evidence>
<evidence type="ECO:0000256" key="5">
    <source>
        <dbReference type="ARBA" id="ARBA00023136"/>
    </source>
</evidence>
<keyword evidence="9" id="KW-1185">Reference proteome</keyword>
<keyword evidence="4 6" id="KW-1133">Transmembrane helix</keyword>
<name>A0ABY6VVI1_9BURK</name>